<feature type="region of interest" description="Disordered" evidence="1">
    <location>
        <begin position="427"/>
        <end position="665"/>
    </location>
</feature>
<dbReference type="Proteomes" id="UP001292094">
    <property type="component" value="Unassembled WGS sequence"/>
</dbReference>
<evidence type="ECO:0000256" key="1">
    <source>
        <dbReference type="SAM" id="MobiDB-lite"/>
    </source>
</evidence>
<feature type="compositionally biased region" description="Basic and acidic residues" evidence="1">
    <location>
        <begin position="1332"/>
        <end position="1360"/>
    </location>
</feature>
<feature type="compositionally biased region" description="Basic and acidic residues" evidence="1">
    <location>
        <begin position="941"/>
        <end position="972"/>
    </location>
</feature>
<feature type="region of interest" description="Disordered" evidence="1">
    <location>
        <begin position="1506"/>
        <end position="1691"/>
    </location>
</feature>
<feature type="compositionally biased region" description="Acidic residues" evidence="1">
    <location>
        <begin position="442"/>
        <end position="451"/>
    </location>
</feature>
<evidence type="ECO:0000313" key="4">
    <source>
        <dbReference type="Proteomes" id="UP001292094"/>
    </source>
</evidence>
<feature type="compositionally biased region" description="Acidic residues" evidence="1">
    <location>
        <begin position="835"/>
        <end position="849"/>
    </location>
</feature>
<evidence type="ECO:0000313" key="3">
    <source>
        <dbReference type="EMBL" id="KAK4295682.1"/>
    </source>
</evidence>
<protein>
    <recommendedName>
        <fullName evidence="2">PH domain-containing protein</fullName>
    </recommendedName>
</protein>
<feature type="compositionally biased region" description="Low complexity" evidence="1">
    <location>
        <begin position="238"/>
        <end position="261"/>
    </location>
</feature>
<feature type="compositionally biased region" description="Basic and acidic residues" evidence="1">
    <location>
        <begin position="1"/>
        <end position="10"/>
    </location>
</feature>
<feature type="compositionally biased region" description="Polar residues" evidence="1">
    <location>
        <begin position="1015"/>
        <end position="1029"/>
    </location>
</feature>
<feature type="compositionally biased region" description="Basic and acidic residues" evidence="1">
    <location>
        <begin position="1480"/>
        <end position="1492"/>
    </location>
</feature>
<feature type="compositionally biased region" description="Low complexity" evidence="1">
    <location>
        <begin position="294"/>
        <end position="306"/>
    </location>
</feature>
<dbReference type="SMART" id="SM00233">
    <property type="entry name" value="PH"/>
    <property type="match status" value="1"/>
</dbReference>
<proteinExistence type="predicted"/>
<feature type="compositionally biased region" description="Low complexity" evidence="1">
    <location>
        <begin position="364"/>
        <end position="377"/>
    </location>
</feature>
<feature type="compositionally biased region" description="Basic and acidic residues" evidence="1">
    <location>
        <begin position="1298"/>
        <end position="1312"/>
    </location>
</feature>
<feature type="compositionally biased region" description="Polar residues" evidence="1">
    <location>
        <begin position="1536"/>
        <end position="1561"/>
    </location>
</feature>
<reference evidence="3" key="1">
    <citation type="submission" date="2023-11" db="EMBL/GenBank/DDBJ databases">
        <title>Genome assemblies of two species of porcelain crab, Petrolisthes cinctipes and Petrolisthes manimaculis (Anomura: Porcellanidae).</title>
        <authorList>
            <person name="Angst P."/>
        </authorList>
    </citation>
    <scope>NUCLEOTIDE SEQUENCE</scope>
    <source>
        <strain evidence="3">PB745_02</strain>
        <tissue evidence="3">Gill</tissue>
    </source>
</reference>
<dbReference type="SUPFAM" id="SSF50729">
    <property type="entry name" value="PH domain-like"/>
    <property type="match status" value="1"/>
</dbReference>
<dbReference type="Pfam" id="PF00169">
    <property type="entry name" value="PH"/>
    <property type="match status" value="1"/>
</dbReference>
<feature type="compositionally biased region" description="Basic and acidic residues" evidence="1">
    <location>
        <begin position="1273"/>
        <end position="1282"/>
    </location>
</feature>
<feature type="compositionally biased region" description="Basic and acidic residues" evidence="1">
    <location>
        <begin position="456"/>
        <end position="517"/>
    </location>
</feature>
<accession>A0AAE1TS23</accession>
<feature type="region of interest" description="Disordered" evidence="1">
    <location>
        <begin position="790"/>
        <end position="1057"/>
    </location>
</feature>
<feature type="compositionally biased region" description="Pro residues" evidence="1">
    <location>
        <begin position="125"/>
        <end position="157"/>
    </location>
</feature>
<feature type="compositionally biased region" description="Basic and acidic residues" evidence="1">
    <location>
        <begin position="1031"/>
        <end position="1043"/>
    </location>
</feature>
<feature type="compositionally biased region" description="Pro residues" evidence="1">
    <location>
        <begin position="202"/>
        <end position="237"/>
    </location>
</feature>
<feature type="region of interest" description="Disordered" evidence="1">
    <location>
        <begin position="1"/>
        <end position="415"/>
    </location>
</feature>
<feature type="compositionally biased region" description="Low complexity" evidence="1">
    <location>
        <begin position="158"/>
        <end position="184"/>
    </location>
</feature>
<feature type="compositionally biased region" description="Basic and acidic residues" evidence="1">
    <location>
        <begin position="1094"/>
        <end position="1113"/>
    </location>
</feature>
<feature type="domain" description="PH" evidence="2">
    <location>
        <begin position="680"/>
        <end position="784"/>
    </location>
</feature>
<feature type="region of interest" description="Disordered" evidence="1">
    <location>
        <begin position="1163"/>
        <end position="1492"/>
    </location>
</feature>
<feature type="region of interest" description="Disordered" evidence="1">
    <location>
        <begin position="1089"/>
        <end position="1148"/>
    </location>
</feature>
<feature type="compositionally biased region" description="Pro residues" evidence="1">
    <location>
        <begin position="262"/>
        <end position="293"/>
    </location>
</feature>
<feature type="compositionally biased region" description="Polar residues" evidence="1">
    <location>
        <begin position="71"/>
        <end position="90"/>
    </location>
</feature>
<comment type="caution">
    <text evidence="3">The sequence shown here is derived from an EMBL/GenBank/DDBJ whole genome shotgun (WGS) entry which is preliminary data.</text>
</comment>
<keyword evidence="4" id="KW-1185">Reference proteome</keyword>
<feature type="compositionally biased region" description="Polar residues" evidence="1">
    <location>
        <begin position="1434"/>
        <end position="1443"/>
    </location>
</feature>
<feature type="compositionally biased region" description="Basic and acidic residues" evidence="1">
    <location>
        <begin position="427"/>
        <end position="441"/>
    </location>
</feature>
<dbReference type="PROSITE" id="PS50003">
    <property type="entry name" value="PH_DOMAIN"/>
    <property type="match status" value="1"/>
</dbReference>
<feature type="compositionally biased region" description="Polar residues" evidence="1">
    <location>
        <begin position="1405"/>
        <end position="1415"/>
    </location>
</feature>
<feature type="compositionally biased region" description="Low complexity" evidence="1">
    <location>
        <begin position="107"/>
        <end position="124"/>
    </location>
</feature>
<organism evidence="3 4">
    <name type="scientific">Petrolisthes manimaculis</name>
    <dbReference type="NCBI Taxonomy" id="1843537"/>
    <lineage>
        <taxon>Eukaryota</taxon>
        <taxon>Metazoa</taxon>
        <taxon>Ecdysozoa</taxon>
        <taxon>Arthropoda</taxon>
        <taxon>Crustacea</taxon>
        <taxon>Multicrustacea</taxon>
        <taxon>Malacostraca</taxon>
        <taxon>Eumalacostraca</taxon>
        <taxon>Eucarida</taxon>
        <taxon>Decapoda</taxon>
        <taxon>Pleocyemata</taxon>
        <taxon>Anomura</taxon>
        <taxon>Galatheoidea</taxon>
        <taxon>Porcellanidae</taxon>
        <taxon>Petrolisthes</taxon>
    </lineage>
</organism>
<feature type="compositionally biased region" description="Basic and acidic residues" evidence="1">
    <location>
        <begin position="1420"/>
        <end position="1432"/>
    </location>
</feature>
<dbReference type="InterPro" id="IPR001849">
    <property type="entry name" value="PH_domain"/>
</dbReference>
<feature type="compositionally biased region" description="Low complexity" evidence="1">
    <location>
        <begin position="821"/>
        <end position="834"/>
    </location>
</feature>
<dbReference type="Gene3D" id="2.30.29.30">
    <property type="entry name" value="Pleckstrin-homology domain (PH domain)/Phosphotyrosine-binding domain (PTB)"/>
    <property type="match status" value="1"/>
</dbReference>
<feature type="compositionally biased region" description="Basic and acidic residues" evidence="1">
    <location>
        <begin position="1385"/>
        <end position="1404"/>
    </location>
</feature>
<sequence length="1756" mass="192234">MESSDNKTDNKTSTPSSTHSTSTPADPPTSTHSTTTPPASTHSTSTPTPVSTDNSSSTPAVPPSSTPASTEVFSTPASTKFSTPASTEFSTPVAPPSSTPDSTELFSTPVPSTIPLSTPTTPSTHAPPTPDTPTLPHTTPDPTPDTPTLPHPTPDPTLPLTTPDTHKSTTSSHSSSTSSRSSSPITPPFSPSNSPIPSFLAPSPPTECSPTPNPPTESPPTPSPPSENSPTPSPPTENSPTENSPTENSPTENSPTENSPTESPPTPSPPTPSPPTPSPPTPSPPTPSPPTPSPHTESPPTESSPTQSPPTQSPPTQSPPTQSPPTQSPPSPKSPSPKSPTPSFPTPNFPTPKSPTPKSPTPKSPTQKSPSSPTTPTSRPPTPQSPGVATTPPSTPTPSSASTSPSHPPLVPTLSFKSTLQVLLKKQDNELEKSREYKKNEEEEEEGEEEGMMSSKKNEAKDDPKQNKTKEEEVEKKETVTNERKEEDGDKTSGVKNDVDNEKKEKVRMREEMEKKINIKNQGSIGKVEGSATKIHKTSPEKMREEEEKKNKSKEETKEKVKEKEKGDQKKWSLSKKRGEEENVDKTETRKHTEVKEKPENKTRKTDKRGGGGKEEEKTPDISKEREKNREREKEDGRKESMKSGEKVKKTTSERRNEEGTKISIIGRGRREGNEDGVKEEKAQGILYIKKGERPFMWWKRYFFVLDGKLLMYYRPEQDSQSLSVVKGSLDLAMMEQVNIKRPGIMRSNFPFKLTRRNLPSVSLAAETKEERTRWLGVIGELLNRLQHLTDHSSDPTRRAQHSANTTSDKKYSTLPNPKKSISSAGSSSSSSSSSEDEVDLKEIEEEKEEDKLKEEEDEDPGLIKPKKVMRVPIGGLPMANVNLGSIKLRTVQESTKRKEVDESRDQTANDKDEDTGIEKNKTPEELFGVKLKKTVKYKSRWNDGDRKPTDGEDRKEEAGEETKEQRGETIPKRPTKQPVIPLNTSGLLARPDMQTTKVTPASPKRSTTDRKKSPSPTIPISRSVQALTKSAEEVLPKNKDGLSDAMTTDNISASPKLKGKLNTTAEVTETQDIKYCDVVKLDDNQEMVAPLDNEDKGDKHDNANKEEKEVTTDKNVLLPIPSVSITLKSDSEDDHESEEINTKEEDLDTALRTFGNYATLLSGNDESEITPLPSQSSSNVENDSSSTPMSSDSPDLTTSKKIASTTCITKVESHSQDNVKMEQNTKMITNTSGDKNEGSIPTREQEIPLNSDYSPIRERTCTNDSGGSSQHGDGDGTEKKSGKFKLFKVKRSSSSAGKEKKEDVDGKEPKERKRRGSNAFAKLLQGKKGKEKIGKVGDEEAEVQNKETQEETTKPKSENNSKTSEIPAIEVTMPMKTTVSEGSDEAKEDKDQNQFDNKRRSENRSQVSSITSIENMVIIRRDRSASQEALRDSNYSCGSTSSREQEPAPSLPEKTRIRATSPKHDIPQSNRPVTNLYDAQDKQNAEVEVRQPVDGIISEQKIFDILSASDRQKRRKSQEQLQGPMLMVPDASMKASGSGQTREDGTMSSRPSYVSLTSVESDGEPLPLTSFLGGERNSSSSGSLKARESDGSSCDEPESSPTVVPVPLRKHLRPTDSLTAGKRVSLTNPEFTVLEEDGTSSPDTSKSRLPTESKEKEKKDTEEESTKEKSTDDQETDERGDYFPVIGRGVEEGDEVKLRLSLNTDTNPMRTSGIMGLQQYLREEEGEEPGEVRSGISRLGHSAAIEKLKQTTGDV</sequence>
<feature type="compositionally biased region" description="Basic and acidic residues" evidence="1">
    <location>
        <begin position="1212"/>
        <end position="1221"/>
    </location>
</feature>
<dbReference type="CDD" id="cd00821">
    <property type="entry name" value="PH"/>
    <property type="match status" value="1"/>
</dbReference>
<feature type="compositionally biased region" description="Basic residues" evidence="1">
    <location>
        <begin position="931"/>
        <end position="940"/>
    </location>
</feature>
<feature type="compositionally biased region" description="Basic and acidic residues" evidence="1">
    <location>
        <begin position="1646"/>
        <end position="1682"/>
    </location>
</feature>
<feature type="compositionally biased region" description="Low complexity" evidence="1">
    <location>
        <begin position="12"/>
        <end position="59"/>
    </location>
</feature>
<feature type="compositionally biased region" description="Low complexity" evidence="1">
    <location>
        <begin position="1175"/>
        <end position="1200"/>
    </location>
</feature>
<gene>
    <name evidence="3" type="ORF">Pmani_031781</name>
</gene>
<feature type="compositionally biased region" description="Basic residues" evidence="1">
    <location>
        <begin position="1283"/>
        <end position="1292"/>
    </location>
</feature>
<evidence type="ECO:0000259" key="2">
    <source>
        <dbReference type="PROSITE" id="PS50003"/>
    </source>
</evidence>
<feature type="compositionally biased region" description="Polar residues" evidence="1">
    <location>
        <begin position="1222"/>
        <end position="1234"/>
    </location>
</feature>
<feature type="compositionally biased region" description="Pro residues" evidence="1">
    <location>
        <begin position="307"/>
        <end position="363"/>
    </location>
</feature>
<dbReference type="EMBL" id="JAWZYT010004025">
    <property type="protein sequence ID" value="KAK4295682.1"/>
    <property type="molecule type" value="Genomic_DNA"/>
</dbReference>
<name>A0AAE1TS23_9EUCA</name>
<dbReference type="InterPro" id="IPR011993">
    <property type="entry name" value="PH-like_dom_sf"/>
</dbReference>
<feature type="compositionally biased region" description="Basic and acidic residues" evidence="1">
    <location>
        <begin position="895"/>
        <end position="925"/>
    </location>
</feature>
<feature type="compositionally biased region" description="Basic and acidic residues" evidence="1">
    <location>
        <begin position="538"/>
        <end position="661"/>
    </location>
</feature>